<dbReference type="EMBL" id="GBRH01229842">
    <property type="protein sequence ID" value="JAD68053.1"/>
    <property type="molecule type" value="Transcribed_RNA"/>
</dbReference>
<sequence>MDRLISLFCSASQRSQKDMNNVSHVSRLCSPTSHAHAAGARLTPVG</sequence>
<evidence type="ECO:0000313" key="1">
    <source>
        <dbReference type="EMBL" id="JAD68053.1"/>
    </source>
</evidence>
<accession>A0A0A9C0S2</accession>
<proteinExistence type="predicted"/>
<reference evidence="1" key="1">
    <citation type="submission" date="2014-09" db="EMBL/GenBank/DDBJ databases">
        <authorList>
            <person name="Magalhaes I.L.F."/>
            <person name="Oliveira U."/>
            <person name="Santos F.R."/>
            <person name="Vidigal T.H.D.A."/>
            <person name="Brescovit A.D."/>
            <person name="Santos A.J."/>
        </authorList>
    </citation>
    <scope>NUCLEOTIDE SEQUENCE</scope>
    <source>
        <tissue evidence="1">Shoot tissue taken approximately 20 cm above the soil surface</tissue>
    </source>
</reference>
<dbReference type="AlphaFoldDB" id="A0A0A9C0S2"/>
<reference evidence="1" key="2">
    <citation type="journal article" date="2015" name="Data Brief">
        <title>Shoot transcriptome of the giant reed, Arundo donax.</title>
        <authorList>
            <person name="Barrero R.A."/>
            <person name="Guerrero F.D."/>
            <person name="Moolhuijzen P."/>
            <person name="Goolsby J.A."/>
            <person name="Tidwell J."/>
            <person name="Bellgard S.E."/>
            <person name="Bellgard M.I."/>
        </authorList>
    </citation>
    <scope>NUCLEOTIDE SEQUENCE</scope>
    <source>
        <tissue evidence="1">Shoot tissue taken approximately 20 cm above the soil surface</tissue>
    </source>
</reference>
<name>A0A0A9C0S2_ARUDO</name>
<organism evidence="1">
    <name type="scientific">Arundo donax</name>
    <name type="common">Giant reed</name>
    <name type="synonym">Donax arundinaceus</name>
    <dbReference type="NCBI Taxonomy" id="35708"/>
    <lineage>
        <taxon>Eukaryota</taxon>
        <taxon>Viridiplantae</taxon>
        <taxon>Streptophyta</taxon>
        <taxon>Embryophyta</taxon>
        <taxon>Tracheophyta</taxon>
        <taxon>Spermatophyta</taxon>
        <taxon>Magnoliopsida</taxon>
        <taxon>Liliopsida</taxon>
        <taxon>Poales</taxon>
        <taxon>Poaceae</taxon>
        <taxon>PACMAD clade</taxon>
        <taxon>Arundinoideae</taxon>
        <taxon>Arundineae</taxon>
        <taxon>Arundo</taxon>
    </lineage>
</organism>
<protein>
    <submittedName>
        <fullName evidence="1">Uncharacterized protein</fullName>
    </submittedName>
</protein>